<feature type="compositionally biased region" description="Low complexity" evidence="1">
    <location>
        <begin position="53"/>
        <end position="76"/>
    </location>
</feature>
<keyword evidence="2" id="KW-0472">Membrane</keyword>
<dbReference type="PANTHER" id="PTHR35984">
    <property type="entry name" value="PERIPLASMIC SERINE PROTEASE"/>
    <property type="match status" value="1"/>
</dbReference>
<name>A0A9W6MP04_9PROT</name>
<evidence type="ECO:0008006" key="5">
    <source>
        <dbReference type="Google" id="ProtNLM"/>
    </source>
</evidence>
<dbReference type="PANTHER" id="PTHR35984:SF1">
    <property type="entry name" value="PERIPLASMIC SERINE PROTEASE"/>
    <property type="match status" value="1"/>
</dbReference>
<organism evidence="3 4">
    <name type="scientific">Maricaulis virginensis</name>
    <dbReference type="NCBI Taxonomy" id="144022"/>
    <lineage>
        <taxon>Bacteria</taxon>
        <taxon>Pseudomonadati</taxon>
        <taxon>Pseudomonadota</taxon>
        <taxon>Alphaproteobacteria</taxon>
        <taxon>Maricaulales</taxon>
        <taxon>Maricaulaceae</taxon>
        <taxon>Maricaulis</taxon>
    </lineage>
</organism>
<proteinExistence type="predicted"/>
<feature type="transmembrane region" description="Helical" evidence="2">
    <location>
        <begin position="12"/>
        <end position="29"/>
    </location>
</feature>
<evidence type="ECO:0000256" key="2">
    <source>
        <dbReference type="SAM" id="Phobius"/>
    </source>
</evidence>
<reference evidence="3" key="1">
    <citation type="journal article" date="2014" name="Int. J. Syst. Evol. Microbiol.">
        <title>Complete genome sequence of Corynebacterium casei LMG S-19264T (=DSM 44701T), isolated from a smear-ripened cheese.</title>
        <authorList>
            <consortium name="US DOE Joint Genome Institute (JGI-PGF)"/>
            <person name="Walter F."/>
            <person name="Albersmeier A."/>
            <person name="Kalinowski J."/>
            <person name="Ruckert C."/>
        </authorList>
    </citation>
    <scope>NUCLEOTIDE SEQUENCE</scope>
    <source>
        <strain evidence="3">VKM B-1513</strain>
    </source>
</reference>
<sequence length="351" mass="37478">MFDIVTGLGVTGWTGIAVICALLVGLAAWQNNRHAKREDERDARERAGSANRSAPSGTGAAPRPAATTTTARATQTPPRPAPLPASQRSASGNGNDDTLSPYEAYRAMIDKRVQDFARSRGSLVLSIVHHEVDEYIDTDTAIEAIDLIRHAPDNAPIDIILHTPGGIASATQQILHALKHHPGRKTAFVPYRAKSAGTMIALACDEIVMGTSAVLGPIDPQYAWMPAPILAALTEHKSADRVSDEMLILSKMAQQAVDEARRFSCDYVNDAHKQDGTCALTNDLIGGGRNHDYPILPQEAASFGLNISTAMPEAAFGICQPPPKDDPVLIVSMMNSQPERDGGAPVAPVFR</sequence>
<evidence type="ECO:0000313" key="4">
    <source>
        <dbReference type="Proteomes" id="UP001143486"/>
    </source>
</evidence>
<feature type="compositionally biased region" description="Basic and acidic residues" evidence="1">
    <location>
        <begin position="36"/>
        <end position="47"/>
    </location>
</feature>
<dbReference type="InterPro" id="IPR002825">
    <property type="entry name" value="Pept_S49_ser-pept_pro"/>
</dbReference>
<gene>
    <name evidence="3" type="ORF">GCM10017621_21410</name>
</gene>
<keyword evidence="4" id="KW-1185">Reference proteome</keyword>
<dbReference type="RefSeq" id="WP_271186996.1">
    <property type="nucleotide sequence ID" value="NZ_BSFE01000005.1"/>
</dbReference>
<keyword evidence="2" id="KW-1133">Transmembrane helix</keyword>
<keyword evidence="2" id="KW-0812">Transmembrane</keyword>
<feature type="region of interest" description="Disordered" evidence="1">
    <location>
        <begin position="33"/>
        <end position="99"/>
    </location>
</feature>
<protein>
    <recommendedName>
        <fullName evidence="5">Serine dehydrogenase proteinase</fullName>
    </recommendedName>
</protein>
<dbReference type="GO" id="GO:0016020">
    <property type="term" value="C:membrane"/>
    <property type="evidence" value="ECO:0007669"/>
    <property type="project" value="InterPro"/>
</dbReference>
<dbReference type="SUPFAM" id="SSF52096">
    <property type="entry name" value="ClpP/crotonase"/>
    <property type="match status" value="1"/>
</dbReference>
<dbReference type="EMBL" id="BSFE01000005">
    <property type="protein sequence ID" value="GLK52633.1"/>
    <property type="molecule type" value="Genomic_DNA"/>
</dbReference>
<evidence type="ECO:0000313" key="3">
    <source>
        <dbReference type="EMBL" id="GLK52633.1"/>
    </source>
</evidence>
<dbReference type="InterPro" id="IPR029045">
    <property type="entry name" value="ClpP/crotonase-like_dom_sf"/>
</dbReference>
<accession>A0A9W6MP04</accession>
<comment type="caution">
    <text evidence="3">The sequence shown here is derived from an EMBL/GenBank/DDBJ whole genome shotgun (WGS) entry which is preliminary data.</text>
</comment>
<reference evidence="3" key="2">
    <citation type="submission" date="2023-01" db="EMBL/GenBank/DDBJ databases">
        <authorList>
            <person name="Sun Q."/>
            <person name="Evtushenko L."/>
        </authorList>
    </citation>
    <scope>NUCLEOTIDE SEQUENCE</scope>
    <source>
        <strain evidence="3">VKM B-1513</strain>
    </source>
</reference>
<dbReference type="AlphaFoldDB" id="A0A9W6MP04"/>
<dbReference type="Gene3D" id="3.90.226.10">
    <property type="entry name" value="2-enoyl-CoA Hydratase, Chain A, domain 1"/>
    <property type="match status" value="1"/>
</dbReference>
<dbReference type="Proteomes" id="UP001143486">
    <property type="component" value="Unassembled WGS sequence"/>
</dbReference>
<evidence type="ECO:0000256" key="1">
    <source>
        <dbReference type="SAM" id="MobiDB-lite"/>
    </source>
</evidence>
<dbReference type="Pfam" id="PF01972">
    <property type="entry name" value="SDH_protease"/>
    <property type="match status" value="1"/>
</dbReference>